<proteinExistence type="predicted"/>
<gene>
    <name evidence="1" type="ORF">JMJ87_08890</name>
</gene>
<dbReference type="AlphaFoldDB" id="A0A8F7UD69"/>
<protein>
    <submittedName>
        <fullName evidence="1">Uncharacterized protein</fullName>
    </submittedName>
</protein>
<sequence length="52" mass="6151">MYRFVCPFLTEIVNIYLQDKTYHKLTSNLIPHANYLHVIKELSSKKLTVIIT</sequence>
<dbReference type="EMBL" id="CP079839">
    <property type="protein sequence ID" value="QXX14042.1"/>
    <property type="molecule type" value="Genomic_DNA"/>
</dbReference>
<reference evidence="1" key="1">
    <citation type="submission" date="2021-07" db="EMBL/GenBank/DDBJ databases">
        <title>Whole-Genome Sequences of non-enterica strains of Salmonella enterica isolated from poultry houses.</title>
        <authorList>
            <person name="Lamas A."/>
            <person name="Regal P."/>
            <person name="Miranda J.M."/>
            <person name="Vazquez B."/>
            <person name="Cepeda A."/>
            <person name="Franco C.M."/>
        </authorList>
    </citation>
    <scope>NUCLEOTIDE SEQUENCE</scope>
    <source>
        <strain evidence="1">LHICA_E3</strain>
    </source>
</reference>
<accession>A0A8F7UD69</accession>
<evidence type="ECO:0000313" key="1">
    <source>
        <dbReference type="EMBL" id="QXX14042.1"/>
    </source>
</evidence>
<name>A0A8F7UD69_SALER</name>
<organism evidence="1">
    <name type="scientific">Salmonella enterica</name>
    <name type="common">Salmonella choleraesuis</name>
    <dbReference type="NCBI Taxonomy" id="28901"/>
    <lineage>
        <taxon>Bacteria</taxon>
        <taxon>Pseudomonadati</taxon>
        <taxon>Pseudomonadota</taxon>
        <taxon>Gammaproteobacteria</taxon>
        <taxon>Enterobacterales</taxon>
        <taxon>Enterobacteriaceae</taxon>
        <taxon>Salmonella</taxon>
    </lineage>
</organism>